<comment type="caution">
    <text evidence="3">The sequence shown here is derived from an EMBL/GenBank/DDBJ whole genome shotgun (WGS) entry which is preliminary data.</text>
</comment>
<feature type="signal peptide" evidence="1">
    <location>
        <begin position="1"/>
        <end position="24"/>
    </location>
</feature>
<feature type="chain" id="PRO_5046139431" evidence="1">
    <location>
        <begin position="25"/>
        <end position="311"/>
    </location>
</feature>
<dbReference type="InterPro" id="IPR007210">
    <property type="entry name" value="ABC_Gly_betaine_transp_sub-bd"/>
</dbReference>
<reference evidence="4" key="1">
    <citation type="journal article" date="2019" name="Int. J. Syst. Evol. Microbiol.">
        <title>The Global Catalogue of Microorganisms (GCM) 10K type strain sequencing project: providing services to taxonomists for standard genome sequencing and annotation.</title>
        <authorList>
            <consortium name="The Broad Institute Genomics Platform"/>
            <consortium name="The Broad Institute Genome Sequencing Center for Infectious Disease"/>
            <person name="Wu L."/>
            <person name="Ma J."/>
        </authorList>
    </citation>
    <scope>NUCLEOTIDE SEQUENCE [LARGE SCALE GENOMIC DNA]</scope>
    <source>
        <strain evidence="4">JCM 17024</strain>
    </source>
</reference>
<evidence type="ECO:0000313" key="4">
    <source>
        <dbReference type="Proteomes" id="UP001501591"/>
    </source>
</evidence>
<keyword evidence="4" id="KW-1185">Reference proteome</keyword>
<dbReference type="EMBL" id="BAABCP010000001">
    <property type="protein sequence ID" value="GAA3937423.1"/>
    <property type="molecule type" value="Genomic_DNA"/>
</dbReference>
<dbReference type="RefSeq" id="WP_344818874.1">
    <property type="nucleotide sequence ID" value="NZ_BAABCP010000001.1"/>
</dbReference>
<dbReference type="Gene3D" id="3.40.190.120">
    <property type="entry name" value="Osmoprotection protein (prox), domain 2"/>
    <property type="match status" value="1"/>
</dbReference>
<protein>
    <submittedName>
        <fullName evidence="3">Glycine betaine ABC transporter substrate-binding protein</fullName>
    </submittedName>
</protein>
<evidence type="ECO:0000313" key="3">
    <source>
        <dbReference type="EMBL" id="GAA3937423.1"/>
    </source>
</evidence>
<feature type="domain" description="ABC-type glycine betaine transport system substrate-binding" evidence="2">
    <location>
        <begin position="40"/>
        <end position="305"/>
    </location>
</feature>
<dbReference type="Pfam" id="PF04069">
    <property type="entry name" value="OpuAC"/>
    <property type="match status" value="1"/>
</dbReference>
<organism evidence="3 4">
    <name type="scientific">Microbacterium soli</name>
    <dbReference type="NCBI Taxonomy" id="446075"/>
    <lineage>
        <taxon>Bacteria</taxon>
        <taxon>Bacillati</taxon>
        <taxon>Actinomycetota</taxon>
        <taxon>Actinomycetes</taxon>
        <taxon>Micrococcales</taxon>
        <taxon>Microbacteriaceae</taxon>
        <taxon>Microbacterium</taxon>
    </lineage>
</organism>
<accession>A0ABP7N5J4</accession>
<sequence length="311" mass="33361">MRTARVTLSLLAAGILLLPLTACSSDTSSSSESTGELAGATISVGSKEFTESIILGMITSLALENAGAEIIDKTGVSGTSTVRAALESGEMDLYWDYTGTGWVNILGHTPDNIPDDLYAAVSTEDLEENGIVWLEPAPFENAYAIAAKTEFMEENGVYTLSDAAEYIRANPAEGSICAASEFLNRDDGLPGLEAAYEIEFPDVLEMDFNLVYTQVGESCTFTETTTTDGRNVSSGLSVLEDDRGFFVEYRGAVTLRQDVLDEHPAIKDILDEISARLTNDVMMSLNSRVDVDGETPADVAEDWLTTEGLIG</sequence>
<dbReference type="Proteomes" id="UP001501591">
    <property type="component" value="Unassembled WGS sequence"/>
</dbReference>
<evidence type="ECO:0000256" key="1">
    <source>
        <dbReference type="SAM" id="SignalP"/>
    </source>
</evidence>
<keyword evidence="1" id="KW-0732">Signal</keyword>
<proteinExistence type="predicted"/>
<dbReference type="Gene3D" id="3.40.190.10">
    <property type="entry name" value="Periplasmic binding protein-like II"/>
    <property type="match status" value="1"/>
</dbReference>
<name>A0ABP7N5J4_9MICO</name>
<dbReference type="SUPFAM" id="SSF53850">
    <property type="entry name" value="Periplasmic binding protein-like II"/>
    <property type="match status" value="1"/>
</dbReference>
<evidence type="ECO:0000259" key="2">
    <source>
        <dbReference type="Pfam" id="PF04069"/>
    </source>
</evidence>
<gene>
    <name evidence="3" type="ORF">GCM10022383_14560</name>
</gene>